<dbReference type="GeneID" id="63737458"/>
<comment type="caution">
    <text evidence="12">The sequence shown here is derived from an EMBL/GenBank/DDBJ whole genome shotgun (WGS) entry which is preliminary data.</text>
</comment>
<dbReference type="STRING" id="1081103.A0A0B2X275"/>
<keyword evidence="6" id="KW-0378">Hydrolase</keyword>
<dbReference type="SUPFAM" id="SSF53098">
    <property type="entry name" value="Ribonuclease H-like"/>
    <property type="match status" value="1"/>
</dbReference>
<dbReference type="InterPro" id="IPR036397">
    <property type="entry name" value="RNaseH_sf"/>
</dbReference>
<proteinExistence type="inferred from homology"/>
<feature type="compositionally biased region" description="Basic residues" evidence="10">
    <location>
        <begin position="310"/>
        <end position="319"/>
    </location>
</feature>
<dbReference type="GO" id="GO:0000027">
    <property type="term" value="P:ribosomal large subunit assembly"/>
    <property type="evidence" value="ECO:0007669"/>
    <property type="project" value="TreeGrafter"/>
</dbReference>
<dbReference type="InterPro" id="IPR012337">
    <property type="entry name" value="RNaseH-like_sf"/>
</dbReference>
<dbReference type="FunFam" id="3.30.420.10:FF:000007">
    <property type="entry name" value="Interferon-stimulated exonuclease gene 20"/>
    <property type="match status" value="1"/>
</dbReference>
<keyword evidence="13" id="KW-1185">Reference proteome</keyword>
<evidence type="ECO:0000256" key="6">
    <source>
        <dbReference type="ARBA" id="ARBA00022801"/>
    </source>
</evidence>
<dbReference type="RefSeq" id="XP_040680371.1">
    <property type="nucleotide sequence ID" value="XM_040821802.1"/>
</dbReference>
<comment type="subcellular location">
    <subcellularLocation>
        <location evidence="1">Nucleus</location>
    </subcellularLocation>
</comment>
<dbReference type="SMART" id="SM00479">
    <property type="entry name" value="EXOIII"/>
    <property type="match status" value="1"/>
</dbReference>
<gene>
    <name evidence="12" type="ORF">MAM_03003</name>
</gene>
<sequence length="319" mass="35822">MAELSSNWKKLQAKLNPGKQTRCLPLQRKAKDPTPSTDKIHQFSEAILSRTIQPTNAKAHRIRKMGGVHSSKAGDEASTSQSPSIALWATNQDISSEALAEAYGLGIKKSAITLPSHNDKVNHGRSSNIDVGKYVGLDCEMVGVGQGAHESALARISLVDFHGRQIYDSYVKPTERVSDWRTAVSGVSQREMRFAREFEDVQREVSDIIKGRILVGHDIKHDLDVLKLSHPLRDIRDTAKHHAFKKYGHGRKPSLRVLARELLAMEIQEGAHSSTEDARVTMLIFRRYKSSFDTDHTSRYPNGTPPVNTRRSKRHKRKH</sequence>
<organism evidence="12 13">
    <name type="scientific">Metarhizium album (strain ARSEF 1941)</name>
    <dbReference type="NCBI Taxonomy" id="1081103"/>
    <lineage>
        <taxon>Eukaryota</taxon>
        <taxon>Fungi</taxon>
        <taxon>Dikarya</taxon>
        <taxon>Ascomycota</taxon>
        <taxon>Pezizomycotina</taxon>
        <taxon>Sordariomycetes</taxon>
        <taxon>Hypocreomycetidae</taxon>
        <taxon>Hypocreales</taxon>
        <taxon>Clavicipitaceae</taxon>
        <taxon>Metarhizium</taxon>
    </lineage>
</organism>
<evidence type="ECO:0000256" key="3">
    <source>
        <dbReference type="ARBA" id="ARBA00016937"/>
    </source>
</evidence>
<name>A0A0B2X275_METAS</name>
<accession>A0A0B2X275</accession>
<evidence type="ECO:0000256" key="2">
    <source>
        <dbReference type="ARBA" id="ARBA00010489"/>
    </source>
</evidence>
<feature type="region of interest" description="Disordered" evidence="10">
    <location>
        <begin position="294"/>
        <end position="319"/>
    </location>
</feature>
<dbReference type="InterPro" id="IPR047021">
    <property type="entry name" value="REXO1/3/4-like"/>
</dbReference>
<dbReference type="HOGENOM" id="CLU_022453_2_1_1"/>
<keyword evidence="7 12" id="KW-0269">Exonuclease</keyword>
<feature type="compositionally biased region" description="Polar residues" evidence="10">
    <location>
        <begin position="299"/>
        <end position="309"/>
    </location>
</feature>
<dbReference type="GO" id="GO:0003676">
    <property type="term" value="F:nucleic acid binding"/>
    <property type="evidence" value="ECO:0007669"/>
    <property type="project" value="InterPro"/>
</dbReference>
<feature type="region of interest" description="Disordered" evidence="10">
    <location>
        <begin position="1"/>
        <end position="38"/>
    </location>
</feature>
<reference evidence="12 13" key="1">
    <citation type="journal article" date="2014" name="Proc. Natl. Acad. Sci. U.S.A.">
        <title>Trajectory and genomic determinants of fungal-pathogen speciation and host adaptation.</title>
        <authorList>
            <person name="Hu X."/>
            <person name="Xiao G."/>
            <person name="Zheng P."/>
            <person name="Shang Y."/>
            <person name="Su Y."/>
            <person name="Zhang X."/>
            <person name="Liu X."/>
            <person name="Zhan S."/>
            <person name="St Leger R.J."/>
            <person name="Wang C."/>
        </authorList>
    </citation>
    <scope>NUCLEOTIDE SEQUENCE [LARGE SCALE GENOMIC DNA]</scope>
    <source>
        <strain evidence="12 13">ARSEF 1941</strain>
    </source>
</reference>
<dbReference type="Gene3D" id="3.30.420.10">
    <property type="entry name" value="Ribonuclease H-like superfamily/Ribonuclease H"/>
    <property type="match status" value="1"/>
</dbReference>
<keyword evidence="4" id="KW-0698">rRNA processing</keyword>
<dbReference type="EMBL" id="AZHE01000005">
    <property type="protein sequence ID" value="KHN99305.1"/>
    <property type="molecule type" value="Genomic_DNA"/>
</dbReference>
<evidence type="ECO:0000256" key="1">
    <source>
        <dbReference type="ARBA" id="ARBA00004123"/>
    </source>
</evidence>
<evidence type="ECO:0000256" key="9">
    <source>
        <dbReference type="ARBA" id="ARBA00025599"/>
    </source>
</evidence>
<dbReference type="InterPro" id="IPR013520">
    <property type="entry name" value="Ribonucl_H"/>
</dbReference>
<dbReference type="GO" id="GO:0008408">
    <property type="term" value="F:3'-5' exonuclease activity"/>
    <property type="evidence" value="ECO:0007669"/>
    <property type="project" value="InterPro"/>
</dbReference>
<evidence type="ECO:0000256" key="8">
    <source>
        <dbReference type="ARBA" id="ARBA00023242"/>
    </source>
</evidence>
<dbReference type="PANTHER" id="PTHR12801:SF45">
    <property type="entry name" value="RNA EXONUCLEASE 4"/>
    <property type="match status" value="1"/>
</dbReference>
<protein>
    <recommendedName>
        <fullName evidence="3">RNA exonuclease 4</fullName>
    </recommendedName>
</protein>
<feature type="domain" description="Exonuclease" evidence="11">
    <location>
        <begin position="133"/>
        <end position="294"/>
    </location>
</feature>
<evidence type="ECO:0000313" key="13">
    <source>
        <dbReference type="Proteomes" id="UP000030816"/>
    </source>
</evidence>
<dbReference type="OrthoDB" id="8191639at2759"/>
<keyword evidence="5" id="KW-0540">Nuclease</keyword>
<evidence type="ECO:0000313" key="12">
    <source>
        <dbReference type="EMBL" id="KHN99305.1"/>
    </source>
</evidence>
<evidence type="ECO:0000256" key="10">
    <source>
        <dbReference type="SAM" id="MobiDB-lite"/>
    </source>
</evidence>
<dbReference type="CDD" id="cd06144">
    <property type="entry name" value="REX4_like"/>
    <property type="match status" value="1"/>
</dbReference>
<dbReference type="PANTHER" id="PTHR12801">
    <property type="entry name" value="RNA EXONUCLEASE REXO1 / RECO3 FAMILY MEMBER-RELATED"/>
    <property type="match status" value="1"/>
</dbReference>
<evidence type="ECO:0000259" key="11">
    <source>
        <dbReference type="SMART" id="SM00479"/>
    </source>
</evidence>
<dbReference type="GO" id="GO:0005634">
    <property type="term" value="C:nucleus"/>
    <property type="evidence" value="ECO:0007669"/>
    <property type="project" value="UniProtKB-SubCell"/>
</dbReference>
<dbReference type="Proteomes" id="UP000030816">
    <property type="component" value="Unassembled WGS sequence"/>
</dbReference>
<evidence type="ECO:0000256" key="7">
    <source>
        <dbReference type="ARBA" id="ARBA00022839"/>
    </source>
</evidence>
<comment type="function">
    <text evidence="9">Exoribonuclease involved in ribosome biosynthesis. Involved in the processing of ITS1, the internal transcribed spacer localized between the 18S and 5.8S rRNAs.</text>
</comment>
<evidence type="ECO:0000256" key="5">
    <source>
        <dbReference type="ARBA" id="ARBA00022722"/>
    </source>
</evidence>
<dbReference type="AlphaFoldDB" id="A0A0B2X275"/>
<dbReference type="GO" id="GO:0006364">
    <property type="term" value="P:rRNA processing"/>
    <property type="evidence" value="ECO:0007669"/>
    <property type="project" value="UniProtKB-KW"/>
</dbReference>
<evidence type="ECO:0000256" key="4">
    <source>
        <dbReference type="ARBA" id="ARBA00022552"/>
    </source>
</evidence>
<dbReference type="Pfam" id="PF00929">
    <property type="entry name" value="RNase_T"/>
    <property type="match status" value="1"/>
</dbReference>
<comment type="similarity">
    <text evidence="2">Belongs to the REXO4 family.</text>
</comment>
<dbReference type="InterPro" id="IPR037431">
    <property type="entry name" value="REX4_DEDDh_dom"/>
</dbReference>
<keyword evidence="8" id="KW-0539">Nucleus</keyword>